<dbReference type="GO" id="GO:0004340">
    <property type="term" value="F:glucokinase activity"/>
    <property type="evidence" value="ECO:0007669"/>
    <property type="project" value="TreeGrafter"/>
</dbReference>
<dbReference type="PANTHER" id="PTHR19443">
    <property type="entry name" value="HEXOKINASE"/>
    <property type="match status" value="1"/>
</dbReference>
<dbReference type="PROSITE" id="PS00378">
    <property type="entry name" value="HEXOKINASE_1"/>
    <property type="match status" value="1"/>
</dbReference>
<dbReference type="GO" id="GO:0005829">
    <property type="term" value="C:cytosol"/>
    <property type="evidence" value="ECO:0007669"/>
    <property type="project" value="TreeGrafter"/>
</dbReference>
<gene>
    <name evidence="14" type="ORF">KC19_11G034400</name>
</gene>
<organism evidence="14 15">
    <name type="scientific">Ceratodon purpureus</name>
    <name type="common">Fire moss</name>
    <name type="synonym">Dicranum purpureum</name>
    <dbReference type="NCBI Taxonomy" id="3225"/>
    <lineage>
        <taxon>Eukaryota</taxon>
        <taxon>Viridiplantae</taxon>
        <taxon>Streptophyta</taxon>
        <taxon>Embryophyta</taxon>
        <taxon>Bryophyta</taxon>
        <taxon>Bryophytina</taxon>
        <taxon>Bryopsida</taxon>
        <taxon>Dicranidae</taxon>
        <taxon>Pseudoditrichales</taxon>
        <taxon>Ditrichaceae</taxon>
        <taxon>Ceratodon</taxon>
    </lineage>
</organism>
<dbReference type="GO" id="GO:0006006">
    <property type="term" value="P:glucose metabolic process"/>
    <property type="evidence" value="ECO:0007669"/>
    <property type="project" value="TreeGrafter"/>
</dbReference>
<feature type="domain" description="Hexokinase C-terminal" evidence="13">
    <location>
        <begin position="249"/>
        <end position="514"/>
    </location>
</feature>
<evidence type="ECO:0000259" key="12">
    <source>
        <dbReference type="Pfam" id="PF00349"/>
    </source>
</evidence>
<comment type="catalytic activity">
    <reaction evidence="9">
        <text>a D-hexose + ATP = a D-hexose 6-phosphate + ADP + H(+)</text>
        <dbReference type="Rhea" id="RHEA:22740"/>
        <dbReference type="ChEBI" id="CHEBI:4194"/>
        <dbReference type="ChEBI" id="CHEBI:15378"/>
        <dbReference type="ChEBI" id="CHEBI:30616"/>
        <dbReference type="ChEBI" id="CHEBI:229467"/>
        <dbReference type="ChEBI" id="CHEBI:456216"/>
        <dbReference type="EC" id="2.7.1.1"/>
    </reaction>
    <physiologicalReaction direction="left-to-right" evidence="9">
        <dbReference type="Rhea" id="RHEA:22741"/>
    </physiologicalReaction>
</comment>
<dbReference type="Pfam" id="PF00349">
    <property type="entry name" value="Hexokinase_1"/>
    <property type="match status" value="1"/>
</dbReference>
<evidence type="ECO:0000256" key="6">
    <source>
        <dbReference type="ARBA" id="ARBA00022777"/>
    </source>
</evidence>
<keyword evidence="15" id="KW-1185">Reference proteome</keyword>
<evidence type="ECO:0000256" key="2">
    <source>
        <dbReference type="ARBA" id="ARBA00005028"/>
    </source>
</evidence>
<dbReference type="GO" id="GO:0006096">
    <property type="term" value="P:glycolytic process"/>
    <property type="evidence" value="ECO:0007669"/>
    <property type="project" value="UniProtKB-KW"/>
</dbReference>
<evidence type="ECO:0000313" key="14">
    <source>
        <dbReference type="EMBL" id="KAG0556201.1"/>
    </source>
</evidence>
<dbReference type="PRINTS" id="PR00475">
    <property type="entry name" value="HEXOKINASE"/>
</dbReference>
<keyword evidence="8 11" id="KW-0324">Glycolysis</keyword>
<dbReference type="InterPro" id="IPR001312">
    <property type="entry name" value="Hexokinase"/>
</dbReference>
<dbReference type="InterPro" id="IPR022673">
    <property type="entry name" value="Hexokinase_C"/>
</dbReference>
<dbReference type="EC" id="2.7.1.-" evidence="11"/>
<reference evidence="14 15" key="1">
    <citation type="submission" date="2020-06" db="EMBL/GenBank/DDBJ databases">
        <title>WGS assembly of Ceratodon purpureus strain R40.</title>
        <authorList>
            <person name="Carey S.B."/>
            <person name="Jenkins J."/>
            <person name="Shu S."/>
            <person name="Lovell J.T."/>
            <person name="Sreedasyam A."/>
            <person name="Maumus F."/>
            <person name="Tiley G.P."/>
            <person name="Fernandez-Pozo N."/>
            <person name="Barry K."/>
            <person name="Chen C."/>
            <person name="Wang M."/>
            <person name="Lipzen A."/>
            <person name="Daum C."/>
            <person name="Saski C.A."/>
            <person name="Payton A.C."/>
            <person name="Mcbreen J.C."/>
            <person name="Conrad R.E."/>
            <person name="Kollar L.M."/>
            <person name="Olsson S."/>
            <person name="Huttunen S."/>
            <person name="Landis J.B."/>
            <person name="Wickett N.J."/>
            <person name="Johnson M.G."/>
            <person name="Rensing S.A."/>
            <person name="Grimwood J."/>
            <person name="Schmutz J."/>
            <person name="Mcdaniel S.F."/>
        </authorList>
    </citation>
    <scope>NUCLEOTIDE SEQUENCE [LARGE SCALE GENOMIC DNA]</scope>
    <source>
        <strain evidence="14 15">R40</strain>
    </source>
</reference>
<dbReference type="PROSITE" id="PS51748">
    <property type="entry name" value="HEXOKINASE_2"/>
    <property type="match status" value="1"/>
</dbReference>
<dbReference type="PROSITE" id="PS51257">
    <property type="entry name" value="PROKAR_LIPOPROTEIN"/>
    <property type="match status" value="1"/>
</dbReference>
<dbReference type="GO" id="GO:0005739">
    <property type="term" value="C:mitochondrion"/>
    <property type="evidence" value="ECO:0007669"/>
    <property type="project" value="UniProtKB-ARBA"/>
</dbReference>
<comment type="pathway">
    <text evidence="2">Carbohydrate metabolism; hexose metabolism.</text>
</comment>
<keyword evidence="7 11" id="KW-0067">ATP-binding</keyword>
<feature type="domain" description="Hexokinase N-terminal" evidence="12">
    <location>
        <begin position="45"/>
        <end position="242"/>
    </location>
</feature>
<evidence type="ECO:0000256" key="3">
    <source>
        <dbReference type="ARBA" id="ARBA00009225"/>
    </source>
</evidence>
<accession>A0A8T0GAN1</accession>
<evidence type="ECO:0000256" key="5">
    <source>
        <dbReference type="ARBA" id="ARBA00022741"/>
    </source>
</evidence>
<evidence type="ECO:0000256" key="7">
    <source>
        <dbReference type="ARBA" id="ARBA00022840"/>
    </source>
</evidence>
<keyword evidence="5 11" id="KW-0547">Nucleotide-binding</keyword>
<dbReference type="Pfam" id="PF03727">
    <property type="entry name" value="Hexokinase_2"/>
    <property type="match status" value="1"/>
</dbReference>
<protein>
    <recommendedName>
        <fullName evidence="11">Phosphotransferase</fullName>
        <ecNumber evidence="11">2.7.1.-</ecNumber>
    </recommendedName>
</protein>
<dbReference type="Proteomes" id="UP000822688">
    <property type="component" value="Chromosome 11"/>
</dbReference>
<evidence type="ECO:0000256" key="1">
    <source>
        <dbReference type="ARBA" id="ARBA00004888"/>
    </source>
</evidence>
<comment type="caution">
    <text evidence="14">The sequence shown here is derived from an EMBL/GenBank/DDBJ whole genome shotgun (WGS) entry which is preliminary data.</text>
</comment>
<dbReference type="InterPro" id="IPR043129">
    <property type="entry name" value="ATPase_NBD"/>
</dbReference>
<dbReference type="CDD" id="cd24020">
    <property type="entry name" value="ASKHA_NBD_HK_plant"/>
    <property type="match status" value="1"/>
</dbReference>
<dbReference type="AlphaFoldDB" id="A0A8T0GAN1"/>
<comment type="catalytic activity">
    <reaction evidence="10">
        <text>D-fructose + ATP = D-fructose 6-phosphate + ADP + H(+)</text>
        <dbReference type="Rhea" id="RHEA:16125"/>
        <dbReference type="ChEBI" id="CHEBI:15378"/>
        <dbReference type="ChEBI" id="CHEBI:30616"/>
        <dbReference type="ChEBI" id="CHEBI:37721"/>
        <dbReference type="ChEBI" id="CHEBI:61527"/>
        <dbReference type="ChEBI" id="CHEBI:456216"/>
        <dbReference type="EC" id="2.7.1.1"/>
    </reaction>
    <physiologicalReaction direction="left-to-right" evidence="10">
        <dbReference type="Rhea" id="RHEA:16126"/>
    </physiologicalReaction>
</comment>
<dbReference type="FunFam" id="3.40.367.20:FF:000003">
    <property type="entry name" value="Phosphotransferase"/>
    <property type="match status" value="1"/>
</dbReference>
<evidence type="ECO:0000256" key="4">
    <source>
        <dbReference type="ARBA" id="ARBA00022679"/>
    </source>
</evidence>
<dbReference type="GO" id="GO:0005536">
    <property type="term" value="F:D-glucose binding"/>
    <property type="evidence" value="ECO:0007669"/>
    <property type="project" value="InterPro"/>
</dbReference>
<keyword evidence="6 11" id="KW-0418">Kinase</keyword>
<dbReference type="PANTHER" id="PTHR19443:SF16">
    <property type="entry name" value="HEXOKINASE TYPE 1-RELATED"/>
    <property type="match status" value="1"/>
</dbReference>
<proteinExistence type="inferred from homology"/>
<keyword evidence="4 11" id="KW-0808">Transferase</keyword>
<dbReference type="GO" id="GO:0001678">
    <property type="term" value="P:intracellular glucose homeostasis"/>
    <property type="evidence" value="ECO:0007669"/>
    <property type="project" value="InterPro"/>
</dbReference>
<dbReference type="InterPro" id="IPR022672">
    <property type="entry name" value="Hexokinase_N"/>
</dbReference>
<evidence type="ECO:0000313" key="15">
    <source>
        <dbReference type="Proteomes" id="UP000822688"/>
    </source>
</evidence>
<comment type="similarity">
    <text evidence="3 11">Belongs to the hexokinase family.</text>
</comment>
<dbReference type="EMBL" id="CM026432">
    <property type="protein sequence ID" value="KAG0556201.1"/>
    <property type="molecule type" value="Genomic_DNA"/>
</dbReference>
<dbReference type="GO" id="GO:0008865">
    <property type="term" value="F:fructokinase activity"/>
    <property type="evidence" value="ECO:0007669"/>
    <property type="project" value="TreeGrafter"/>
</dbReference>
<evidence type="ECO:0000256" key="10">
    <source>
        <dbReference type="ARBA" id="ARBA00047905"/>
    </source>
</evidence>
<evidence type="ECO:0000256" key="8">
    <source>
        <dbReference type="ARBA" id="ARBA00023152"/>
    </source>
</evidence>
<dbReference type="SUPFAM" id="SSF53067">
    <property type="entry name" value="Actin-like ATPase domain"/>
    <property type="match status" value="2"/>
</dbReference>
<sequence length="524" mass="57323">MAQSKAMTGVYIACAATACAVAAVVVANRMKARSQKTTARKILLEFQEACDTPLSRLRQVVDAMAVEMHAGLVSEGGSKLKMLPTFVDRLPDGNEKGLYYAVDLGGTNFRVLRVQLGGLEGRVIKQEYEEVAIPPELMLGTSQELFDFIAAELVSFVAREGDDFRLHEGQSREIGFTFSFPVKQTAVNSGTLIHWTKGFKVNDAVGQDVVAALQRGIERRGHKMRIAALVNDTVGTLAGGRYWNNDVMIAVILGTGTNACYVERAENVSKFTGEIPESGQMVINMEWGNFWSSHLPRTFVDELLDNESLNPGEYGFEKMISGMYLGDCVRRVLVKMAQEAGIFGTNVPHKLLEAFSLRTPDMSKMHHDDSSDLKVVAEVLKRVYGIQNTTVGIRKIVVEVCDTLCQRGARLAAAGIVGILKKIGRDGSTANGSVRRNNMFEQGDMNGYHDELPVNYTSDGRTVVAMDGGLYEHYIEFRNYMQEAVVDLLGEGSKNVFIELSKDGSGIGAALLAASHAEHVPSTF</sequence>
<name>A0A8T0GAN1_CERPU</name>
<dbReference type="InterPro" id="IPR019807">
    <property type="entry name" value="Hexokinase_BS"/>
</dbReference>
<dbReference type="Gene3D" id="3.30.420.40">
    <property type="match status" value="1"/>
</dbReference>
<evidence type="ECO:0000256" key="9">
    <source>
        <dbReference type="ARBA" id="ARBA00044613"/>
    </source>
</evidence>
<comment type="pathway">
    <text evidence="1">Carbohydrate degradation; glycolysis; D-glyceraldehyde 3-phosphate and glycerone phosphate from D-glucose: step 1/4.</text>
</comment>
<dbReference type="Gene3D" id="3.40.367.20">
    <property type="match status" value="1"/>
</dbReference>
<evidence type="ECO:0000259" key="13">
    <source>
        <dbReference type="Pfam" id="PF03727"/>
    </source>
</evidence>
<dbReference type="FunFam" id="3.30.420.40:FF:000034">
    <property type="entry name" value="Phosphotransferase"/>
    <property type="match status" value="1"/>
</dbReference>
<dbReference type="GO" id="GO:0005524">
    <property type="term" value="F:ATP binding"/>
    <property type="evidence" value="ECO:0007669"/>
    <property type="project" value="UniProtKB-UniRule"/>
</dbReference>
<evidence type="ECO:0000256" key="11">
    <source>
        <dbReference type="RuleBase" id="RU362007"/>
    </source>
</evidence>